<evidence type="ECO:0000313" key="7">
    <source>
        <dbReference type="EMBL" id="KAG0555921.1"/>
    </source>
</evidence>
<feature type="domain" description="TF-B3" evidence="6">
    <location>
        <begin position="121"/>
        <end position="216"/>
    </location>
</feature>
<gene>
    <name evidence="7" type="ORF">KC19_11G013100</name>
    <name evidence="8" type="ORF">KC19_9G116100</name>
</gene>
<organism evidence="8 9">
    <name type="scientific">Ceratodon purpureus</name>
    <name type="common">Fire moss</name>
    <name type="synonym">Dicranum purpureum</name>
    <dbReference type="NCBI Taxonomy" id="3225"/>
    <lineage>
        <taxon>Eukaryota</taxon>
        <taxon>Viridiplantae</taxon>
        <taxon>Streptophyta</taxon>
        <taxon>Embryophyta</taxon>
        <taxon>Bryophyta</taxon>
        <taxon>Bryophytina</taxon>
        <taxon>Bryopsida</taxon>
        <taxon>Dicranidae</taxon>
        <taxon>Pseudoditrichales</taxon>
        <taxon>Ditrichaceae</taxon>
        <taxon>Ceratodon</taxon>
    </lineage>
</organism>
<dbReference type="GO" id="GO:0003677">
    <property type="term" value="F:DNA binding"/>
    <property type="evidence" value="ECO:0007669"/>
    <property type="project" value="UniProtKB-KW"/>
</dbReference>
<dbReference type="EMBL" id="CM026430">
    <property type="protein sequence ID" value="KAG0562075.1"/>
    <property type="molecule type" value="Genomic_DNA"/>
</dbReference>
<dbReference type="Proteomes" id="UP000822688">
    <property type="component" value="Chromosome 9"/>
</dbReference>
<comment type="caution">
    <text evidence="8">The sequence shown here is derived from an EMBL/GenBank/DDBJ whole genome shotgun (WGS) entry which is preliminary data.</text>
</comment>
<dbReference type="SUPFAM" id="SSF101936">
    <property type="entry name" value="DNA-binding pseudobarrel domain"/>
    <property type="match status" value="2"/>
</dbReference>
<evidence type="ECO:0000256" key="2">
    <source>
        <dbReference type="ARBA" id="ARBA00023015"/>
    </source>
</evidence>
<dbReference type="AlphaFoldDB" id="A0A8T0GUJ1"/>
<evidence type="ECO:0000256" key="4">
    <source>
        <dbReference type="ARBA" id="ARBA00023163"/>
    </source>
</evidence>
<reference evidence="8 9" key="1">
    <citation type="submission" date="2020-06" db="EMBL/GenBank/DDBJ databases">
        <title>WGS assembly of Ceratodon purpureus strain R40.</title>
        <authorList>
            <person name="Carey S.B."/>
            <person name="Jenkins J."/>
            <person name="Shu S."/>
            <person name="Lovell J.T."/>
            <person name="Sreedasyam A."/>
            <person name="Maumus F."/>
            <person name="Tiley G.P."/>
            <person name="Fernandez-Pozo N."/>
            <person name="Barry K."/>
            <person name="Chen C."/>
            <person name="Wang M."/>
            <person name="Lipzen A."/>
            <person name="Daum C."/>
            <person name="Saski C.A."/>
            <person name="Payton A.C."/>
            <person name="Mcbreen J.C."/>
            <person name="Conrad R.E."/>
            <person name="Kollar L.M."/>
            <person name="Olsson S."/>
            <person name="Huttunen S."/>
            <person name="Landis J.B."/>
            <person name="Wickett N.J."/>
            <person name="Johnson M.G."/>
            <person name="Rensing S.A."/>
            <person name="Grimwood J."/>
            <person name="Schmutz J."/>
            <person name="Mcdaniel S.F."/>
        </authorList>
    </citation>
    <scope>NUCLEOTIDE SEQUENCE</scope>
    <source>
        <strain evidence="8 9">R40</strain>
    </source>
</reference>
<keyword evidence="2" id="KW-0805">Transcription regulation</keyword>
<keyword evidence="5" id="KW-0539">Nucleus</keyword>
<dbReference type="InterPro" id="IPR039218">
    <property type="entry name" value="REM_fam"/>
</dbReference>
<proteinExistence type="predicted"/>
<keyword evidence="4" id="KW-0804">Transcription</keyword>
<dbReference type="Proteomes" id="UP000822688">
    <property type="component" value="Chromosome 11"/>
</dbReference>
<keyword evidence="1" id="KW-0677">Repeat</keyword>
<dbReference type="PROSITE" id="PS50863">
    <property type="entry name" value="B3"/>
    <property type="match status" value="1"/>
</dbReference>
<name>A0A8T0GUJ1_CERPU</name>
<keyword evidence="3" id="KW-0238">DNA-binding</keyword>
<evidence type="ECO:0000259" key="6">
    <source>
        <dbReference type="PROSITE" id="PS50863"/>
    </source>
</evidence>
<evidence type="ECO:0000256" key="5">
    <source>
        <dbReference type="ARBA" id="ARBA00023242"/>
    </source>
</evidence>
<dbReference type="InterPro" id="IPR015300">
    <property type="entry name" value="DNA-bd_pseudobarrel_sf"/>
</dbReference>
<evidence type="ECO:0000313" key="8">
    <source>
        <dbReference type="EMBL" id="KAG0562075.1"/>
    </source>
</evidence>
<dbReference type="EMBL" id="CM026432">
    <property type="protein sequence ID" value="KAG0555921.1"/>
    <property type="molecule type" value="Genomic_DNA"/>
</dbReference>
<dbReference type="CDD" id="cd10017">
    <property type="entry name" value="B3_DNA"/>
    <property type="match status" value="1"/>
</dbReference>
<dbReference type="Gene3D" id="2.40.330.10">
    <property type="entry name" value="DNA-binding pseudobarrel domain"/>
    <property type="match status" value="2"/>
</dbReference>
<evidence type="ECO:0000256" key="3">
    <source>
        <dbReference type="ARBA" id="ARBA00023125"/>
    </source>
</evidence>
<protein>
    <recommendedName>
        <fullName evidence="6">TF-B3 domain-containing protein</fullName>
    </recommendedName>
</protein>
<dbReference type="Pfam" id="PF02362">
    <property type="entry name" value="B3"/>
    <property type="match status" value="1"/>
</dbReference>
<evidence type="ECO:0000313" key="9">
    <source>
        <dbReference type="Proteomes" id="UP000822688"/>
    </source>
</evidence>
<keyword evidence="9" id="KW-1185">Reference proteome</keyword>
<accession>A0A8T0GUJ1</accession>
<dbReference type="SMART" id="SM01019">
    <property type="entry name" value="B3"/>
    <property type="match status" value="2"/>
</dbReference>
<evidence type="ECO:0000256" key="1">
    <source>
        <dbReference type="ARBA" id="ARBA00022737"/>
    </source>
</evidence>
<dbReference type="PANTHER" id="PTHR31674">
    <property type="entry name" value="B3 DOMAIN-CONTAINING PROTEIN REM-LIKE 3-RELATED"/>
    <property type="match status" value="1"/>
</dbReference>
<sequence>MADLYADAIAEMEDIGARFFSVYLESAHSMSVLDVPQEFTASTGWPGCADCGIITSSATMQESPVRFDRTGSVARSVGDGWARFLRDNNIRKGKFVVFEPVDERCLVAVVYPKSGTPEFTKKLRLSHTTKKNSAKLDIPTRFWRRYGSDNFDQRAFTLRGSKCSVTVKSVLKRTPRQTTCYFTEGWDKFRDQNDFGVGDTLVFTQVAHANFQVTKL</sequence>
<dbReference type="PANTHER" id="PTHR31674:SF62">
    <property type="entry name" value="B3 DOMAIN-CONTAINING PROTEIN REM14-RELATED"/>
    <property type="match status" value="1"/>
</dbReference>
<dbReference type="InterPro" id="IPR003340">
    <property type="entry name" value="B3_DNA-bd"/>
</dbReference>